<dbReference type="RefSeq" id="WP_107368957.1">
    <property type="nucleotide sequence ID" value="NZ_CP031266.1"/>
</dbReference>
<dbReference type="SUPFAM" id="SSF53041">
    <property type="entry name" value="Resolvase-like"/>
    <property type="match status" value="1"/>
</dbReference>
<comment type="caution">
    <text evidence="1">The sequence shown here is derived from an EMBL/GenBank/DDBJ whole genome shotgun (WGS) entry which is preliminary data.</text>
</comment>
<dbReference type="InterPro" id="IPR036162">
    <property type="entry name" value="Resolvase-like_N_sf"/>
</dbReference>
<evidence type="ECO:0000313" key="1">
    <source>
        <dbReference type="EMBL" id="NJI01825.1"/>
    </source>
</evidence>
<reference evidence="1" key="1">
    <citation type="submission" date="2019-11" db="EMBL/GenBank/DDBJ databases">
        <title>Whole genome comparisons of Staphylococcus agnetis isolates from cattle and chickens.</title>
        <authorList>
            <person name="Rhoads D."/>
            <person name="Shwani A."/>
            <person name="Adkins P."/>
            <person name="Calcutt M."/>
            <person name="Middleton J."/>
        </authorList>
    </citation>
    <scope>NUCLEOTIDE SEQUENCE</scope>
    <source>
        <strain evidence="1">1387</strain>
    </source>
</reference>
<dbReference type="EMBL" id="WMFL01000047">
    <property type="protein sequence ID" value="NJI01825.1"/>
    <property type="molecule type" value="Genomic_DNA"/>
</dbReference>
<dbReference type="GO" id="GO:0000150">
    <property type="term" value="F:DNA strand exchange activity"/>
    <property type="evidence" value="ECO:0007669"/>
    <property type="project" value="InterPro"/>
</dbReference>
<organism evidence="1 2">
    <name type="scientific">Staphylococcus agnetis</name>
    <dbReference type="NCBI Taxonomy" id="985762"/>
    <lineage>
        <taxon>Bacteria</taxon>
        <taxon>Bacillati</taxon>
        <taxon>Bacillota</taxon>
        <taxon>Bacilli</taxon>
        <taxon>Bacillales</taxon>
        <taxon>Staphylococcaceae</taxon>
        <taxon>Staphylococcus</taxon>
    </lineage>
</organism>
<accession>A0A2T4MH03</accession>
<dbReference type="GeneID" id="57692672"/>
<name>A0A2T4MH03_9STAP</name>
<evidence type="ECO:0000313" key="2">
    <source>
        <dbReference type="Proteomes" id="UP000646308"/>
    </source>
</evidence>
<protein>
    <submittedName>
        <fullName evidence="1">Uncharacterized protein</fullName>
    </submittedName>
</protein>
<proteinExistence type="predicted"/>
<gene>
    <name evidence="1" type="ORF">GLV84_02995</name>
</gene>
<dbReference type="Proteomes" id="UP000646308">
    <property type="component" value="Unassembled WGS sequence"/>
</dbReference>
<sequence length="190" mass="22299">MIIGTSFVRHSIPMVKHYQEKLKAQQCEAVYVSYCDAYYEGMTLDDLDFLKHPLNNGDTVVTVSLTSLCNSVELFESLLRMFQRRNIHFKVIEHNFDFSPEALTDDVIEDLIGYFNDEYYQYCHFIDEQLVQFGRYRFTPQEIEEVLDLLKHQSIRDLSSNTGIPVPTLETFLLLYNEYQNNAHLSQMDA</sequence>
<dbReference type="GO" id="GO:0003677">
    <property type="term" value="F:DNA binding"/>
    <property type="evidence" value="ECO:0007669"/>
    <property type="project" value="InterPro"/>
</dbReference>
<dbReference type="AlphaFoldDB" id="A0A2T4MH03"/>